<evidence type="ECO:0000256" key="14">
    <source>
        <dbReference type="SAM" id="Phobius"/>
    </source>
</evidence>
<reference evidence="16" key="1">
    <citation type="submission" date="2020-06" db="EMBL/GenBank/DDBJ databases">
        <title>WGS assembly of Ceratodon purpureus strain R40.</title>
        <authorList>
            <person name="Carey S.B."/>
            <person name="Jenkins J."/>
            <person name="Shu S."/>
            <person name="Lovell J.T."/>
            <person name="Sreedasyam A."/>
            <person name="Maumus F."/>
            <person name="Tiley G.P."/>
            <person name="Fernandez-Pozo N."/>
            <person name="Barry K."/>
            <person name="Chen C."/>
            <person name="Wang M."/>
            <person name="Lipzen A."/>
            <person name="Daum C."/>
            <person name="Saski C.A."/>
            <person name="Payton A.C."/>
            <person name="Mcbreen J.C."/>
            <person name="Conrad R.E."/>
            <person name="Kollar L.M."/>
            <person name="Olsson S."/>
            <person name="Huttunen S."/>
            <person name="Landis J.B."/>
            <person name="Wickett N.J."/>
            <person name="Johnson M.G."/>
            <person name="Rensing S.A."/>
            <person name="Grimwood J."/>
            <person name="Schmutz J."/>
            <person name="Mcdaniel S.F."/>
        </authorList>
    </citation>
    <scope>NUCLEOTIDE SEQUENCE</scope>
    <source>
        <strain evidence="16">R40</strain>
    </source>
</reference>
<dbReference type="InterPro" id="IPR001245">
    <property type="entry name" value="Ser-Thr/Tyr_kinase_cat_dom"/>
</dbReference>
<comment type="caution">
    <text evidence="16">The sequence shown here is derived from an EMBL/GenBank/DDBJ whole genome shotgun (WGS) entry which is preliminary data.</text>
</comment>
<dbReference type="SUPFAM" id="SSF52058">
    <property type="entry name" value="L domain-like"/>
    <property type="match status" value="1"/>
</dbReference>
<dbReference type="Gene3D" id="1.10.510.10">
    <property type="entry name" value="Transferase(Phosphotransferase) domain 1"/>
    <property type="match status" value="1"/>
</dbReference>
<accession>A0A8T0GVZ6</accession>
<dbReference type="InterPro" id="IPR011009">
    <property type="entry name" value="Kinase-like_dom_sf"/>
</dbReference>
<evidence type="ECO:0000256" key="8">
    <source>
        <dbReference type="ARBA" id="ARBA00022741"/>
    </source>
</evidence>
<dbReference type="EMBL" id="CM026430">
    <property type="protein sequence ID" value="KAG0561868.1"/>
    <property type="molecule type" value="Genomic_DNA"/>
</dbReference>
<dbReference type="FunFam" id="3.80.10.10:FF:000041">
    <property type="entry name" value="LRR receptor-like serine/threonine-protein kinase ERECTA"/>
    <property type="match status" value="1"/>
</dbReference>
<dbReference type="Pfam" id="PF13855">
    <property type="entry name" value="LRR_8"/>
    <property type="match status" value="1"/>
</dbReference>
<dbReference type="GO" id="GO:0005524">
    <property type="term" value="F:ATP binding"/>
    <property type="evidence" value="ECO:0007669"/>
    <property type="project" value="UniProtKB-KW"/>
</dbReference>
<dbReference type="Proteomes" id="UP000822688">
    <property type="component" value="Chromosome 9"/>
</dbReference>
<dbReference type="InterPro" id="IPR032675">
    <property type="entry name" value="LRR_dom_sf"/>
</dbReference>
<evidence type="ECO:0000256" key="10">
    <source>
        <dbReference type="ARBA" id="ARBA00022989"/>
    </source>
</evidence>
<dbReference type="FunFam" id="3.30.200.20:FF:000433">
    <property type="entry name" value="Predicted protein"/>
    <property type="match status" value="1"/>
</dbReference>
<feature type="transmembrane region" description="Helical" evidence="14">
    <location>
        <begin position="438"/>
        <end position="465"/>
    </location>
</feature>
<dbReference type="InterPro" id="IPR000719">
    <property type="entry name" value="Prot_kinase_dom"/>
</dbReference>
<keyword evidence="17" id="KW-1185">Reference proteome</keyword>
<evidence type="ECO:0000313" key="16">
    <source>
        <dbReference type="EMBL" id="KAG0561868.1"/>
    </source>
</evidence>
<dbReference type="AlphaFoldDB" id="A0A8T0GVZ6"/>
<dbReference type="InterPro" id="IPR001611">
    <property type="entry name" value="Leu-rich_rpt"/>
</dbReference>
<evidence type="ECO:0000256" key="7">
    <source>
        <dbReference type="ARBA" id="ARBA00022737"/>
    </source>
</evidence>
<protein>
    <recommendedName>
        <fullName evidence="15">Protein kinase domain-containing protein</fullName>
    </recommendedName>
</protein>
<gene>
    <name evidence="16" type="ORF">KC19_9G099100</name>
</gene>
<dbReference type="InterPro" id="IPR051716">
    <property type="entry name" value="Plant_RL_S/T_kinase"/>
</dbReference>
<dbReference type="PANTHER" id="PTHR48053:SF141">
    <property type="entry name" value="LEUCINE-RICH REPEAT PROTEIN KINASE FAMILY PROTEIN"/>
    <property type="match status" value="1"/>
</dbReference>
<name>A0A8T0GVZ6_CERPU</name>
<dbReference type="SMART" id="SM00369">
    <property type="entry name" value="LRR_TYP"/>
    <property type="match status" value="4"/>
</dbReference>
<dbReference type="PROSITE" id="PS50011">
    <property type="entry name" value="PROTEIN_KINASE_DOM"/>
    <property type="match status" value="1"/>
</dbReference>
<evidence type="ECO:0000256" key="5">
    <source>
        <dbReference type="ARBA" id="ARBA00022692"/>
    </source>
</evidence>
<dbReference type="Pfam" id="PF00560">
    <property type="entry name" value="LRR_1"/>
    <property type="match status" value="4"/>
</dbReference>
<dbReference type="InterPro" id="IPR003591">
    <property type="entry name" value="Leu-rich_rpt_typical-subtyp"/>
</dbReference>
<evidence type="ECO:0000256" key="11">
    <source>
        <dbReference type="ARBA" id="ARBA00023136"/>
    </source>
</evidence>
<dbReference type="GO" id="GO:0004672">
    <property type="term" value="F:protein kinase activity"/>
    <property type="evidence" value="ECO:0007669"/>
    <property type="project" value="InterPro"/>
</dbReference>
<evidence type="ECO:0000256" key="4">
    <source>
        <dbReference type="ARBA" id="ARBA00022614"/>
    </source>
</evidence>
<dbReference type="FunFam" id="3.80.10.10:FF:000383">
    <property type="entry name" value="Leucine-rich repeat receptor protein kinase EMS1"/>
    <property type="match status" value="2"/>
</dbReference>
<keyword evidence="4" id="KW-0433">Leucine-rich repeat</keyword>
<keyword evidence="11 14" id="KW-0472">Membrane</keyword>
<keyword evidence="6" id="KW-0732">Signal</keyword>
<dbReference type="Gene3D" id="3.80.10.10">
    <property type="entry name" value="Ribonuclease Inhibitor"/>
    <property type="match status" value="3"/>
</dbReference>
<feature type="compositionally biased region" description="Polar residues" evidence="13">
    <location>
        <begin position="862"/>
        <end position="871"/>
    </location>
</feature>
<evidence type="ECO:0000259" key="15">
    <source>
        <dbReference type="PROSITE" id="PS50011"/>
    </source>
</evidence>
<evidence type="ECO:0000256" key="1">
    <source>
        <dbReference type="ARBA" id="ARBA00004167"/>
    </source>
</evidence>
<evidence type="ECO:0000256" key="9">
    <source>
        <dbReference type="ARBA" id="ARBA00022840"/>
    </source>
</evidence>
<sequence>MRLHWLWWVLTVHYSVTTVVALLGSSEGRAMQQLQRDLQVQESSWPASEDPCTRWQGVVCVADHVDTLKLSDLPRDPNQSFYVALDGLRGLPYLRELNASGFALKRSIPNWLPSLKSLQTLDLSSCVLDGAIPTAMGSLSSLRFLSFARNNLTGSIPTSVGTIGSLTELNLSFNKLRGNIPASLFNAAGLIKVDLSHNNLTGWLSNEVGKLVNSQSIIASYNELTGPLPPELGNLTQLSQLDLSHNFFSGAIPTEFGKLKSLTFLALATNNFSGKFPSEMTQCTGLQTLNLRENQVGGVIPDTIGDLKNLVLLDISSNRITGLLPLGLSTFQQLQTLDIAHNYFYGPVLEQLGVLQNIQSLNVSFNFFNGSKPVGLIPGAVVKKNCLNDSPGQHTFRTCSKFYYKLGLIFGAPASPPTNLPFALPPEEKPPSEKKNHLVPILAGVLGGVGLIFLIASLVFCVHFICGRAKNRGSGRTTSVGSVRGGSARATAPAPMPTGRMGEVFSYSQLQQATKNFSLGNLISNGHSGDLYKGLLESGAMVAVKRIDLNKVRMETYLQELEVLGRASHTRLVLLLGHCLERDDEKFLVYKYTPNGDLASALHKKGSPGPCEDVLQSLDWITRLKIAIGVAEALSYLHSECSPPIVHRDVRASSILLDDKFEVRLGSLSDARVQDGDPHPSRITRLLGLSQSSDQGDAGAAVSTSFDVYNFGKVLLELVSGKLGISGATTDPRNEAWLEWALPQISVHDKESLPKLVDPSLIVDEDLLEEVWAMAIIARACLHSKPHKRPSMRHVLKALENPHKVVREENFGESLAVRTSSHSSWNEALFGSWRHNHNNNNMSVFGSLREDAIHGSLPVAKSSGTVASSSGREAAIQGHARRGSSDIVPEPIDEEELPHGTQ</sequence>
<keyword evidence="8" id="KW-0547">Nucleotide-binding</keyword>
<keyword evidence="7" id="KW-0677">Repeat</keyword>
<dbReference type="SUPFAM" id="SSF56112">
    <property type="entry name" value="Protein kinase-like (PK-like)"/>
    <property type="match status" value="1"/>
</dbReference>
<dbReference type="FunFam" id="1.10.510.10:FF:000448">
    <property type="entry name" value="Putative LRR receptor-like serine/threonine-protein kinase"/>
    <property type="match status" value="1"/>
</dbReference>
<evidence type="ECO:0000313" key="17">
    <source>
        <dbReference type="Proteomes" id="UP000822688"/>
    </source>
</evidence>
<dbReference type="Gene3D" id="3.30.200.20">
    <property type="entry name" value="Phosphorylase Kinase, domain 1"/>
    <property type="match status" value="1"/>
</dbReference>
<dbReference type="Pfam" id="PF07714">
    <property type="entry name" value="PK_Tyr_Ser-Thr"/>
    <property type="match status" value="1"/>
</dbReference>
<dbReference type="PANTHER" id="PTHR48053">
    <property type="entry name" value="LEUCINE RICH REPEAT FAMILY PROTEIN, EXPRESSED"/>
    <property type="match status" value="1"/>
</dbReference>
<keyword evidence="9" id="KW-0067">ATP-binding</keyword>
<proteinExistence type="predicted"/>
<keyword evidence="10 14" id="KW-1133">Transmembrane helix</keyword>
<evidence type="ECO:0000256" key="6">
    <source>
        <dbReference type="ARBA" id="ARBA00022729"/>
    </source>
</evidence>
<comment type="subcellular location">
    <subcellularLocation>
        <location evidence="2">Cell membrane</location>
    </subcellularLocation>
    <subcellularLocation>
        <location evidence="1">Membrane</location>
        <topology evidence="1">Single-pass membrane protein</topology>
    </subcellularLocation>
</comment>
<feature type="region of interest" description="Disordered" evidence="13">
    <location>
        <begin position="472"/>
        <end position="495"/>
    </location>
</feature>
<feature type="domain" description="Protein kinase" evidence="15">
    <location>
        <begin position="517"/>
        <end position="806"/>
    </location>
</feature>
<keyword evidence="12" id="KW-0325">Glycoprotein</keyword>
<dbReference type="GO" id="GO:0005886">
    <property type="term" value="C:plasma membrane"/>
    <property type="evidence" value="ECO:0007669"/>
    <property type="project" value="UniProtKB-SubCell"/>
</dbReference>
<evidence type="ECO:0000256" key="12">
    <source>
        <dbReference type="ARBA" id="ARBA00023180"/>
    </source>
</evidence>
<evidence type="ECO:0000256" key="13">
    <source>
        <dbReference type="SAM" id="MobiDB-lite"/>
    </source>
</evidence>
<keyword evidence="3" id="KW-1003">Cell membrane</keyword>
<feature type="transmembrane region" description="Helical" evidence="14">
    <location>
        <begin position="6"/>
        <end position="26"/>
    </location>
</feature>
<evidence type="ECO:0000256" key="3">
    <source>
        <dbReference type="ARBA" id="ARBA00022475"/>
    </source>
</evidence>
<feature type="region of interest" description="Disordered" evidence="13">
    <location>
        <begin position="862"/>
        <end position="902"/>
    </location>
</feature>
<organism evidence="16 17">
    <name type="scientific">Ceratodon purpureus</name>
    <name type="common">Fire moss</name>
    <name type="synonym">Dicranum purpureum</name>
    <dbReference type="NCBI Taxonomy" id="3225"/>
    <lineage>
        <taxon>Eukaryota</taxon>
        <taxon>Viridiplantae</taxon>
        <taxon>Streptophyta</taxon>
        <taxon>Embryophyta</taxon>
        <taxon>Bryophyta</taxon>
        <taxon>Bryophytina</taxon>
        <taxon>Bryopsida</taxon>
        <taxon>Dicranidae</taxon>
        <taxon>Pseudoditrichales</taxon>
        <taxon>Ditrichaceae</taxon>
        <taxon>Ceratodon</taxon>
    </lineage>
</organism>
<keyword evidence="5 14" id="KW-0812">Transmembrane</keyword>
<evidence type="ECO:0000256" key="2">
    <source>
        <dbReference type="ARBA" id="ARBA00004236"/>
    </source>
</evidence>